<gene>
    <name evidence="1" type="ordered locus">Caur_1735</name>
</gene>
<evidence type="ECO:0000313" key="1">
    <source>
        <dbReference type="EMBL" id="ABY34952.1"/>
    </source>
</evidence>
<proteinExistence type="predicted"/>
<name>A9WCG1_CHLAA</name>
<sequence>MYCPYHYPGYVDCRDDNINNIPDDDQYLPHLYGKTQDSACVNPLLPGDQRCIAHTITQAMSIAETTTLTTYQMITTPNQW</sequence>
<evidence type="ECO:0000313" key="2">
    <source>
        <dbReference type="Proteomes" id="UP000002008"/>
    </source>
</evidence>
<dbReference type="EMBL" id="CP000909">
    <property type="protein sequence ID" value="ABY34952.1"/>
    <property type="molecule type" value="Genomic_DNA"/>
</dbReference>
<reference evidence="2" key="1">
    <citation type="journal article" date="2011" name="BMC Genomics">
        <title>Complete genome sequence of the filamentous anoxygenic phototrophic bacterium Chloroflexus aurantiacus.</title>
        <authorList>
            <person name="Tang K.H."/>
            <person name="Barry K."/>
            <person name="Chertkov O."/>
            <person name="Dalin E."/>
            <person name="Han C.S."/>
            <person name="Hauser L.J."/>
            <person name="Honchak B.M."/>
            <person name="Karbach L.E."/>
            <person name="Land M.L."/>
            <person name="Lapidus A."/>
            <person name="Larimer F.W."/>
            <person name="Mikhailova N."/>
            <person name="Pitluck S."/>
            <person name="Pierson B.K."/>
            <person name="Blankenship R.E."/>
        </authorList>
    </citation>
    <scope>NUCLEOTIDE SEQUENCE [LARGE SCALE GENOMIC DNA]</scope>
    <source>
        <strain evidence="2">ATCC 29366 / DSM 635 / J-10-fl</strain>
    </source>
</reference>
<dbReference type="KEGG" id="cau:Caur_1735"/>
<dbReference type="InParanoid" id="A9WCG1"/>
<accession>A9WCG1</accession>
<organism evidence="1 2">
    <name type="scientific">Chloroflexus aurantiacus (strain ATCC 29366 / DSM 635 / J-10-fl)</name>
    <dbReference type="NCBI Taxonomy" id="324602"/>
    <lineage>
        <taxon>Bacteria</taxon>
        <taxon>Bacillati</taxon>
        <taxon>Chloroflexota</taxon>
        <taxon>Chloroflexia</taxon>
        <taxon>Chloroflexales</taxon>
        <taxon>Chloroflexineae</taxon>
        <taxon>Chloroflexaceae</taxon>
        <taxon>Chloroflexus</taxon>
    </lineage>
</organism>
<dbReference type="EnsemblBacteria" id="ABY34952">
    <property type="protein sequence ID" value="ABY34952"/>
    <property type="gene ID" value="Caur_1735"/>
</dbReference>
<dbReference type="AlphaFoldDB" id="A9WCG1"/>
<dbReference type="Proteomes" id="UP000002008">
    <property type="component" value="Chromosome"/>
</dbReference>
<keyword evidence="2" id="KW-1185">Reference proteome</keyword>
<dbReference type="HOGENOM" id="CLU_2583313_0_0_0"/>
<protein>
    <submittedName>
        <fullName evidence="1">Uncharacterized protein</fullName>
    </submittedName>
</protein>